<feature type="domain" description="Nucleoporin POM152 first Ig-like" evidence="4">
    <location>
        <begin position="180"/>
        <end position="313"/>
    </location>
</feature>
<evidence type="ECO:0000313" key="7">
    <source>
        <dbReference type="Proteomes" id="UP000186303"/>
    </source>
</evidence>
<keyword evidence="7" id="KW-1185">Reference proteome</keyword>
<dbReference type="Pfam" id="PF24519">
    <property type="entry name" value="Ig-like_Pom152_1"/>
    <property type="match status" value="1"/>
</dbReference>
<dbReference type="PANTHER" id="PTHR28206:SF1">
    <property type="entry name" value="NUCLEOPORIN POM152"/>
    <property type="match status" value="1"/>
</dbReference>
<evidence type="ECO:0000259" key="5">
    <source>
        <dbReference type="Pfam" id="PF24527"/>
    </source>
</evidence>
<dbReference type="InterPro" id="IPR037701">
    <property type="entry name" value="Pom152"/>
</dbReference>
<dbReference type="InterPro" id="IPR056542">
    <property type="entry name" value="Ig-like_POM152_1st"/>
</dbReference>
<dbReference type="OMA" id="DRSNCKR"/>
<dbReference type="InterPro" id="IPR056540">
    <property type="entry name" value="TMD_POM152"/>
</dbReference>
<dbReference type="STRING" id="1230383.M5E868"/>
<dbReference type="VEuPathDB" id="FungiDB:MSYG_1763"/>
<gene>
    <name evidence="6" type="ORF">MSYG_1763</name>
</gene>
<dbReference type="GO" id="GO:0006999">
    <property type="term" value="P:nuclear pore organization"/>
    <property type="evidence" value="ECO:0007669"/>
    <property type="project" value="TreeGrafter"/>
</dbReference>
<keyword evidence="6" id="KW-0812">Transmembrane</keyword>
<dbReference type="GO" id="GO:0017056">
    <property type="term" value="F:structural constituent of nuclear pore"/>
    <property type="evidence" value="ECO:0007669"/>
    <property type="project" value="InterPro"/>
</dbReference>
<dbReference type="GO" id="GO:0006606">
    <property type="term" value="P:protein import into nucleus"/>
    <property type="evidence" value="ECO:0007669"/>
    <property type="project" value="TreeGrafter"/>
</dbReference>
<dbReference type="Pfam" id="PF24527">
    <property type="entry name" value="Ig-like_Pom152_9"/>
    <property type="match status" value="1"/>
</dbReference>
<evidence type="ECO:0000259" key="2">
    <source>
        <dbReference type="Pfam" id="PF24097"/>
    </source>
</evidence>
<proteinExistence type="predicted"/>
<feature type="domain" description="Nucleoporin POM152 N-terminal transmembrane" evidence="2">
    <location>
        <begin position="22"/>
        <end position="88"/>
    </location>
</feature>
<dbReference type="InterPro" id="IPR056544">
    <property type="entry name" value="Ig_POM152"/>
</dbReference>
<dbReference type="EMBL" id="LT671823">
    <property type="protein sequence ID" value="SHO77423.1"/>
    <property type="molecule type" value="Genomic_DNA"/>
</dbReference>
<dbReference type="Pfam" id="PF24097">
    <property type="entry name" value="TMD_POM152"/>
    <property type="match status" value="1"/>
</dbReference>
<sequence length="1227" mass="134209">MSARPPEARPVREPRIPLAVMDAPSQRFYAAALFVAVQAWKWTHIVRVCVLRYARPNAVAGWLDPTHVGTALLIDFALCYVLHWLAIPPRAVRASPATRTPPPRRPWASRRWLWVFVWLALALLDVLALARHDAWIVVQALAPGPAAWSVGERRVRLQQLVRPATHIAGQHTVHLVPPGTAHLAPDASCLCVGAHVREVHIPVVFHDTNPAQITYSVTEPAHGTRTEHTLSHPKTSVRAHAVTRSTEPDVPRGARALSLAERKRARHAAQERAADRPLETVHDLRVRRTGTIRLESVVDEHGRPARILAQDVRVVECPHASLVPGTTDYCPGDSGHVEVAMHGTPPLTLEYVSKSGERMRPYTLSHMAPTEPALLSLDLAGPGPQTLRLEQVTDACGNAAPLNDTVRVLVHEQAQVHFDAAHCRPGRPLPLLRGGRGREVRYVVEPRHSRDEWDVRVHFSPDVKAALPRPLTSADAWEKTVRVAAGEHTLTVTQPGTYTIEHAASSFCAGQVAAPWTCEVVDVPPPRAQIHFESIEDPCAGTVGVKALSTLEGEPPFRLHYESQRPGQAATRHVRVVEAQTRDELEFWPSTEGPVTYRFLALDDVNYRGVPLDGPSFTQLVHPLASAAFAGAAHAEQDVVVRSCGQASVTADVELSGTGPFDLTYSMRSARGEPVEREVRGLNGPRAALDLTLPADVLRQQGRATVSLLRLRDGKGCERRLATRDLRLDMRRTSAAVGFRETHAVLHEHEAVALALRLEGTAPWHITYNFTRDGEPDIQGAATLHDANEALHLTEPGRYTLTSVRDAHCVGTVLPQATAEVVVRARPHASFAGTPLANGSVMPPAVCQGIRSEATLQLLGQPPVDVAYVHRLPATDGPPQVRRHTLSTAQENVQLALDDQVPGWHTYEVVEVGDAYYARARAARGAILEHLVHARPHGTFAPQKAVTACVGDASVEWPVLHLTGTPPFQVVMQLRPRHTEGAAQAADVTLVTHTHTLAVPPALAPTVPGAWELAVQRIEDAHCVETAPDAILRLDLVESAAVLPTSARRDYCVGERIDFVLQGTSPWTVEYSFNGRVSQVVSRTAEFVRVADRPGRLQVLGAGHSSNTCRHPHAPLEAMIHALPSAHVSSGVHRVESLHEGGQAEIVFTLMGEPPFAFTYQRTEAVDTHARPKVLETHTVDHWNETRYVVTTSQEGTWSVVWMQDRWCQVSLGEVSGPAAWNRATEQ</sequence>
<dbReference type="GO" id="GO:0070762">
    <property type="term" value="C:nuclear pore transmembrane ring"/>
    <property type="evidence" value="ECO:0007669"/>
    <property type="project" value="TreeGrafter"/>
</dbReference>
<organism evidence="6 7">
    <name type="scientific">Malassezia sympodialis (strain ATCC 42132)</name>
    <name type="common">Atopic eczema-associated yeast</name>
    <dbReference type="NCBI Taxonomy" id="1230383"/>
    <lineage>
        <taxon>Eukaryota</taxon>
        <taxon>Fungi</taxon>
        <taxon>Dikarya</taxon>
        <taxon>Basidiomycota</taxon>
        <taxon>Ustilaginomycotina</taxon>
        <taxon>Malasseziomycetes</taxon>
        <taxon>Malasseziales</taxon>
        <taxon>Malasseziaceae</taxon>
        <taxon>Malassezia</taxon>
    </lineage>
</organism>
<evidence type="ECO:0000313" key="6">
    <source>
        <dbReference type="EMBL" id="SHO77423.1"/>
    </source>
</evidence>
<evidence type="ECO:0000259" key="1">
    <source>
        <dbReference type="Pfam" id="PF23664"/>
    </source>
</evidence>
<evidence type="ECO:0000259" key="3">
    <source>
        <dbReference type="Pfam" id="PF24312"/>
    </source>
</evidence>
<keyword evidence="6" id="KW-0472">Membrane</keyword>
<protein>
    <submittedName>
        <fullName evidence="6">Similar to S.cerevisiae protein POM152 (Glycoprotein subunit of transmembrane ring of nuclear pore complex)</fullName>
    </submittedName>
</protein>
<dbReference type="RefSeq" id="XP_018740059.1">
    <property type="nucleotide sequence ID" value="XM_018883284.1"/>
</dbReference>
<dbReference type="KEGG" id="msym:MSY001_1481"/>
<name>M5E868_MALS4</name>
<accession>M5E868</accession>
<dbReference type="HOGENOM" id="CLU_002415_0_0_1"/>
<feature type="domain" description="Nucleoporin POM152 ninth Ig-like" evidence="5">
    <location>
        <begin position="1041"/>
        <end position="1111"/>
    </location>
</feature>
<dbReference type="Proteomes" id="UP000186303">
    <property type="component" value="Chromosome 3"/>
</dbReference>
<feature type="domain" description="Nucleoporin POM152 Ig-like" evidence="3">
    <location>
        <begin position="742"/>
        <end position="818"/>
    </location>
</feature>
<reference evidence="7" key="1">
    <citation type="journal article" date="2017" name="Nucleic Acids Res.">
        <title>Proteogenomics produces comprehensive and highly accurate protein-coding gene annotation in a complete genome assembly of Malassezia sympodialis.</title>
        <authorList>
            <person name="Zhu Y."/>
            <person name="Engstroem P.G."/>
            <person name="Tellgren-Roth C."/>
            <person name="Baudo C.D."/>
            <person name="Kennell J.C."/>
            <person name="Sun S."/>
            <person name="Billmyre R.B."/>
            <person name="Schroeder M.S."/>
            <person name="Andersson A."/>
            <person name="Holm T."/>
            <person name="Sigurgeirsson B."/>
            <person name="Wu G."/>
            <person name="Sankaranarayanan S.R."/>
            <person name="Siddharthan R."/>
            <person name="Sanyal K."/>
            <person name="Lundeberg J."/>
            <person name="Nystedt B."/>
            <person name="Boekhout T."/>
            <person name="Dawson T.L. Jr."/>
            <person name="Heitman J."/>
            <person name="Scheynius A."/>
            <person name="Lehtioe J."/>
        </authorList>
    </citation>
    <scope>NUCLEOTIDE SEQUENCE [LARGE SCALE GENOMIC DNA]</scope>
    <source>
        <strain evidence="7">ATCC 42132</strain>
    </source>
</reference>
<dbReference type="Pfam" id="PF24312">
    <property type="entry name" value="Ig-like_POM152"/>
    <property type="match status" value="1"/>
</dbReference>
<dbReference type="PANTHER" id="PTHR28206">
    <property type="entry name" value="NUCLEOPORIN POM152"/>
    <property type="match status" value="1"/>
</dbReference>
<feature type="domain" description="Nucleoporin POM152 immunoglobulin-like" evidence="1">
    <location>
        <begin position="523"/>
        <end position="626"/>
    </location>
</feature>
<dbReference type="AlphaFoldDB" id="M5E868"/>
<dbReference type="OrthoDB" id="5529162at2759"/>
<dbReference type="InterPro" id="IPR056541">
    <property type="entry name" value="Ig-like_POM152"/>
</dbReference>
<dbReference type="Pfam" id="PF23664">
    <property type="entry name" value="Ig_Pom152"/>
    <property type="match status" value="1"/>
</dbReference>
<evidence type="ECO:0000259" key="4">
    <source>
        <dbReference type="Pfam" id="PF24519"/>
    </source>
</evidence>
<dbReference type="InterPro" id="IPR056543">
    <property type="entry name" value="Ig-like_POM152_9th"/>
</dbReference>